<dbReference type="AlphaFoldDB" id="A0A1Y6CX23"/>
<organism evidence="1 2">
    <name type="scientific">Tistlia consotensis USBA 355</name>
    <dbReference type="NCBI Taxonomy" id="560819"/>
    <lineage>
        <taxon>Bacteria</taxon>
        <taxon>Pseudomonadati</taxon>
        <taxon>Pseudomonadota</taxon>
        <taxon>Alphaproteobacteria</taxon>
        <taxon>Rhodospirillales</taxon>
        <taxon>Rhodovibrionaceae</taxon>
        <taxon>Tistlia</taxon>
    </lineage>
</organism>
<evidence type="ECO:0000313" key="2">
    <source>
        <dbReference type="Proteomes" id="UP000192917"/>
    </source>
</evidence>
<protein>
    <submittedName>
        <fullName evidence="1">PAS domain-containing protein</fullName>
    </submittedName>
</protein>
<dbReference type="RefSeq" id="WP_159460372.1">
    <property type="nucleotide sequence ID" value="NZ_FWZX01000042.1"/>
</dbReference>
<reference evidence="1 2" key="1">
    <citation type="submission" date="2017-04" db="EMBL/GenBank/DDBJ databases">
        <authorList>
            <person name="Afonso C.L."/>
            <person name="Miller P.J."/>
            <person name="Scott M.A."/>
            <person name="Spackman E."/>
            <person name="Goraichik I."/>
            <person name="Dimitrov K.M."/>
            <person name="Suarez D.L."/>
            <person name="Swayne D.E."/>
        </authorList>
    </citation>
    <scope>NUCLEOTIDE SEQUENCE [LARGE SCALE GENOMIC DNA]</scope>
    <source>
        <strain evidence="1 2">USBA 355</strain>
    </source>
</reference>
<sequence length="174" mass="20201">MAAQATFVDSIEDPRLRELYRYWDELRRGRIGPAYAEVDVLELPRRVLPFILLAEVVGEGAQQRYRFRLCGTEVEATFGRKMGGFFVDELSTGEYRAYMVGLYAQLVRTRRPIYSVGSYHGRAISTERLMLPLSDDGRKVDRVLSAQTFSFRKELPRVIMPIEREFDEEKLLQP</sequence>
<evidence type="ECO:0000313" key="1">
    <source>
        <dbReference type="EMBL" id="SMF80975.1"/>
    </source>
</evidence>
<keyword evidence="2" id="KW-1185">Reference proteome</keyword>
<accession>A0A1Y6CX23</accession>
<dbReference type="Proteomes" id="UP000192917">
    <property type="component" value="Unassembled WGS sequence"/>
</dbReference>
<dbReference type="Pfam" id="PF07310">
    <property type="entry name" value="PAS_5"/>
    <property type="match status" value="1"/>
</dbReference>
<name>A0A1Y6CX23_9PROT</name>
<dbReference type="STRING" id="560819.SAMN05428998_14235"/>
<dbReference type="EMBL" id="FWZX01000042">
    <property type="protein sequence ID" value="SMF80975.1"/>
    <property type="molecule type" value="Genomic_DNA"/>
</dbReference>
<proteinExistence type="predicted"/>
<dbReference type="InterPro" id="IPR009922">
    <property type="entry name" value="DUF1457"/>
</dbReference>
<gene>
    <name evidence="1" type="ORF">SAMN05428998_14235</name>
</gene>